<comment type="caution">
    <text evidence="3">The sequence shown here is derived from an EMBL/GenBank/DDBJ whole genome shotgun (WGS) entry which is preliminary data.</text>
</comment>
<gene>
    <name evidence="3" type="ORF">I5L03_07345</name>
</gene>
<dbReference type="EMBL" id="JAEANY010000002">
    <property type="protein sequence ID" value="MBH5322398.1"/>
    <property type="molecule type" value="Genomic_DNA"/>
</dbReference>
<dbReference type="CDD" id="cd10448">
    <property type="entry name" value="GIY-YIG_unchar_3"/>
    <property type="match status" value="1"/>
</dbReference>
<accession>A0ABS0N3A6</accession>
<evidence type="ECO:0000313" key="3">
    <source>
        <dbReference type="EMBL" id="MBH5322398.1"/>
    </source>
</evidence>
<dbReference type="RefSeq" id="WP_197921089.1">
    <property type="nucleotide sequence ID" value="NZ_CAWPTA010000007.1"/>
</dbReference>
<dbReference type="PANTHER" id="PTHR34477">
    <property type="entry name" value="UPF0213 PROTEIN YHBQ"/>
    <property type="match status" value="1"/>
</dbReference>
<dbReference type="Pfam" id="PF01541">
    <property type="entry name" value="GIY-YIG"/>
    <property type="match status" value="1"/>
</dbReference>
<evidence type="ECO:0000256" key="1">
    <source>
        <dbReference type="ARBA" id="ARBA00007435"/>
    </source>
</evidence>
<comment type="similarity">
    <text evidence="1">Belongs to the UPF0213 family.</text>
</comment>
<dbReference type="Gene3D" id="3.40.1440.10">
    <property type="entry name" value="GIY-YIG endonuclease"/>
    <property type="match status" value="1"/>
</dbReference>
<dbReference type="InterPro" id="IPR035901">
    <property type="entry name" value="GIY-YIG_endonuc_sf"/>
</dbReference>
<keyword evidence="4" id="KW-1185">Reference proteome</keyword>
<name>A0ABS0N3A6_9SPHN</name>
<reference evidence="3 4" key="1">
    <citation type="submission" date="2020-11" db="EMBL/GenBank/DDBJ databases">
        <title>Erythrobacter sediminis sp. nov., a marine bacterium from a tidal flat of Garorim Bay.</title>
        <authorList>
            <person name="Kim D."/>
            <person name="Yoo Y."/>
            <person name="Kim J.-J."/>
        </authorList>
    </citation>
    <scope>NUCLEOTIDE SEQUENCE [LARGE SCALE GENOMIC DNA]</scope>
    <source>
        <strain evidence="3 4">JGD-13</strain>
    </source>
</reference>
<dbReference type="SUPFAM" id="SSF82771">
    <property type="entry name" value="GIY-YIG endonuclease"/>
    <property type="match status" value="1"/>
</dbReference>
<organism evidence="3 4">
    <name type="scientific">Aurantiacibacter sediminis</name>
    <dbReference type="NCBI Taxonomy" id="2793064"/>
    <lineage>
        <taxon>Bacteria</taxon>
        <taxon>Pseudomonadati</taxon>
        <taxon>Pseudomonadota</taxon>
        <taxon>Alphaproteobacteria</taxon>
        <taxon>Sphingomonadales</taxon>
        <taxon>Erythrobacteraceae</taxon>
        <taxon>Aurantiacibacter</taxon>
    </lineage>
</organism>
<evidence type="ECO:0000313" key="4">
    <source>
        <dbReference type="Proteomes" id="UP000602442"/>
    </source>
</evidence>
<sequence>MAGGWVYLMANRYRGTIYIGVTAHLAERITQHREGRGGKFTAKYGCKILVHAEAYESIEDAIAREKAMKKWKRDWKIRLIEEHNPDWEDRYDDLVLL</sequence>
<protein>
    <submittedName>
        <fullName evidence="3">GIY-YIG nuclease family protein</fullName>
    </submittedName>
</protein>
<dbReference type="SMART" id="SM00465">
    <property type="entry name" value="GIYc"/>
    <property type="match status" value="1"/>
</dbReference>
<evidence type="ECO:0000259" key="2">
    <source>
        <dbReference type="PROSITE" id="PS50164"/>
    </source>
</evidence>
<dbReference type="PROSITE" id="PS50164">
    <property type="entry name" value="GIY_YIG"/>
    <property type="match status" value="1"/>
</dbReference>
<proteinExistence type="inferred from homology"/>
<feature type="domain" description="GIY-YIG" evidence="2">
    <location>
        <begin position="2"/>
        <end position="78"/>
    </location>
</feature>
<dbReference type="InterPro" id="IPR000305">
    <property type="entry name" value="GIY-YIG_endonuc"/>
</dbReference>
<dbReference type="PANTHER" id="PTHR34477:SF5">
    <property type="entry name" value="BSL5627 PROTEIN"/>
    <property type="match status" value="1"/>
</dbReference>
<dbReference type="Proteomes" id="UP000602442">
    <property type="component" value="Unassembled WGS sequence"/>
</dbReference>
<dbReference type="InterPro" id="IPR050190">
    <property type="entry name" value="UPF0213_domain"/>
</dbReference>